<keyword evidence="1" id="KW-0812">Transmembrane</keyword>
<organism>
    <name type="scientific">Ixodes scapularis</name>
    <name type="common">Black-legged tick</name>
    <name type="synonym">Deer tick</name>
    <dbReference type="NCBI Taxonomy" id="6945"/>
    <lineage>
        <taxon>Eukaryota</taxon>
        <taxon>Metazoa</taxon>
        <taxon>Ecdysozoa</taxon>
        <taxon>Arthropoda</taxon>
        <taxon>Chelicerata</taxon>
        <taxon>Arachnida</taxon>
        <taxon>Acari</taxon>
        <taxon>Parasitiformes</taxon>
        <taxon>Ixodida</taxon>
        <taxon>Ixodoidea</taxon>
        <taxon>Ixodidae</taxon>
        <taxon>Ixodinae</taxon>
        <taxon>Ixodes</taxon>
    </lineage>
</organism>
<name>B7PFY8_IXOSC</name>
<dbReference type="EMBL" id="ABJB010970177">
    <property type="status" value="NOT_ANNOTATED_CDS"/>
    <property type="molecule type" value="Genomic_DNA"/>
</dbReference>
<dbReference type="AlphaFoldDB" id="B7PFY8"/>
<evidence type="ECO:0000313" key="3">
    <source>
        <dbReference type="EnsemblMetazoa" id="ISCW004565-PA"/>
    </source>
</evidence>
<dbReference type="EMBL" id="DS704796">
    <property type="protein sequence ID" value="EEC05510.1"/>
    <property type="molecule type" value="Genomic_DNA"/>
</dbReference>
<evidence type="ECO:0000313" key="2">
    <source>
        <dbReference type="EMBL" id="EEC05510.1"/>
    </source>
</evidence>
<dbReference type="HOGENOM" id="CLU_1679877_0_0_1"/>
<keyword evidence="1" id="KW-1133">Transmembrane helix</keyword>
<reference evidence="2 4" key="1">
    <citation type="submission" date="2008-03" db="EMBL/GenBank/DDBJ databases">
        <title>Annotation of Ixodes scapularis.</title>
        <authorList>
            <consortium name="Ixodes scapularis Genome Project Consortium"/>
            <person name="Caler E."/>
            <person name="Hannick L.I."/>
            <person name="Bidwell S."/>
            <person name="Joardar V."/>
            <person name="Thiagarajan M."/>
            <person name="Amedeo P."/>
            <person name="Galinsky K.J."/>
            <person name="Schobel S."/>
            <person name="Inman J."/>
            <person name="Hostetler J."/>
            <person name="Miller J."/>
            <person name="Hammond M."/>
            <person name="Megy K."/>
            <person name="Lawson D."/>
            <person name="Kodira C."/>
            <person name="Sutton G."/>
            <person name="Meyer J."/>
            <person name="Hill C.A."/>
            <person name="Birren B."/>
            <person name="Nene V."/>
            <person name="Collins F."/>
            <person name="Alarcon-Chaidez F."/>
            <person name="Wikel S."/>
            <person name="Strausberg R."/>
        </authorList>
    </citation>
    <scope>NUCLEOTIDE SEQUENCE [LARGE SCALE GENOMIC DNA]</scope>
    <source>
        <strain evidence="4">Wikel</strain>
        <strain evidence="2">Wikel colony</strain>
    </source>
</reference>
<keyword evidence="1" id="KW-0472">Membrane</keyword>
<keyword evidence="4" id="KW-1185">Reference proteome</keyword>
<protein>
    <submittedName>
        <fullName evidence="2 3">Uncharacterized protein</fullName>
    </submittedName>
</protein>
<accession>B7PFY8</accession>
<dbReference type="EMBL" id="ABJB010488269">
    <property type="status" value="NOT_ANNOTATED_CDS"/>
    <property type="molecule type" value="Genomic_DNA"/>
</dbReference>
<dbReference type="VEuPathDB" id="VectorBase:ISCI004565"/>
<dbReference type="PaxDb" id="6945-B7PFY8"/>
<proteinExistence type="predicted"/>
<evidence type="ECO:0000256" key="1">
    <source>
        <dbReference type="SAM" id="Phobius"/>
    </source>
</evidence>
<dbReference type="EnsemblMetazoa" id="ISCW004565-RA">
    <property type="protein sequence ID" value="ISCW004565-PA"/>
    <property type="gene ID" value="ISCW004565"/>
</dbReference>
<reference evidence="3" key="2">
    <citation type="submission" date="2020-05" db="UniProtKB">
        <authorList>
            <consortium name="EnsemblMetazoa"/>
        </authorList>
    </citation>
    <scope>IDENTIFICATION</scope>
    <source>
        <strain evidence="3">wikel</strain>
    </source>
</reference>
<feature type="transmembrane region" description="Helical" evidence="1">
    <location>
        <begin position="28"/>
        <end position="48"/>
    </location>
</feature>
<dbReference type="InParanoid" id="B7PFY8"/>
<dbReference type="Proteomes" id="UP000001555">
    <property type="component" value="Unassembled WGS sequence"/>
</dbReference>
<evidence type="ECO:0000313" key="4">
    <source>
        <dbReference type="Proteomes" id="UP000001555"/>
    </source>
</evidence>
<dbReference type="EMBL" id="ABJB011073678">
    <property type="status" value="NOT_ANNOTATED_CDS"/>
    <property type="molecule type" value="Genomic_DNA"/>
</dbReference>
<gene>
    <name evidence="2" type="ORF">IscW_ISCW004565</name>
</gene>
<sequence>MPETPPPQPTPLSTAVSKKDRRFEVSQIIMFFLCVGIAFILIRSLISIMPGNKQTVRKPFCCPDILDMIQPLLNYSFSPCDDMYNFVCQTITERSKWPGIPNVFYQAYDGLLSALHSMVYQGRIVDVGDFEGQPDSYAVLGRLYHSCAVTVRGSVAM</sequence>
<dbReference type="VEuPathDB" id="VectorBase:ISCW004565"/>